<evidence type="ECO:0000313" key="6">
    <source>
        <dbReference type="EMBL" id="EKD17431.1"/>
    </source>
</evidence>
<dbReference type="PROSITE" id="PS51767">
    <property type="entry name" value="PEPTIDASE_A1"/>
    <property type="match status" value="1"/>
</dbReference>
<dbReference type="GO" id="GO:0004190">
    <property type="term" value="F:aspartic-type endopeptidase activity"/>
    <property type="evidence" value="ECO:0007669"/>
    <property type="project" value="InterPro"/>
</dbReference>
<dbReference type="STRING" id="1072389.K1WWI1"/>
<dbReference type="GO" id="GO:0000324">
    <property type="term" value="C:fungal-type vacuole"/>
    <property type="evidence" value="ECO:0007669"/>
    <property type="project" value="TreeGrafter"/>
</dbReference>
<reference evidence="6 7" key="1">
    <citation type="journal article" date="2012" name="BMC Genomics">
        <title>Sequencing the genome of Marssonina brunnea reveals fungus-poplar co-evolution.</title>
        <authorList>
            <person name="Zhu S."/>
            <person name="Cao Y.-Z."/>
            <person name="Jiang C."/>
            <person name="Tan B.-Y."/>
            <person name="Wang Z."/>
            <person name="Feng S."/>
            <person name="Zhang L."/>
            <person name="Su X.-H."/>
            <person name="Brejova B."/>
            <person name="Vinar T."/>
            <person name="Xu M."/>
            <person name="Wang M.-X."/>
            <person name="Zhang S.-G."/>
            <person name="Huang M.-R."/>
            <person name="Wu R."/>
            <person name="Zhou Y."/>
        </authorList>
    </citation>
    <scope>NUCLEOTIDE SEQUENCE [LARGE SCALE GENOMIC DNA]</scope>
    <source>
        <strain evidence="6 7">MB_m1</strain>
    </source>
</reference>
<evidence type="ECO:0000259" key="5">
    <source>
        <dbReference type="PROSITE" id="PS51767"/>
    </source>
</evidence>
<evidence type="ECO:0000256" key="4">
    <source>
        <dbReference type="SAM" id="SignalP"/>
    </source>
</evidence>
<dbReference type="Pfam" id="PF00026">
    <property type="entry name" value="Asp"/>
    <property type="match status" value="1"/>
</dbReference>
<dbReference type="Proteomes" id="UP000006753">
    <property type="component" value="Unassembled WGS sequence"/>
</dbReference>
<dbReference type="InParanoid" id="K1WWI1"/>
<sequence>MMDSRWLRVLGVAASLVRCAEGDGKALSVPPSEKWYGDDGTWSAVSLRVGTPQQWIDVMVSTASSETWVVGDGGCGPGDTQCVFTRGGTFAPSKSSTWKDQGLYELGASQQLGNNGVGLYGLDTLTFGGSGVTISSAIIGAFNGTGPIHGASYLLGFFGVGIIPGAFNNIAPLSAVSALVEEVGAIPSYSWGYTAGAHYRQKGTVASLTLGGFDLNRFINHDTNFNLNAAKQLLTSINKITVSSSQASNNWTAPVQLLSTTDQVSAVFDSSTPFLWLPPSVCERFATALGLSYNTSLNLYTFDDNPSQHDVLAASQLSFTFTFADMLSAPSTVDITLPYDAFDLQLKYPAIPGTGFGDPDATKYYFPLRQAENEAQYTIGRAFLQEAYLIADYERNTFSIFQALHPSDSVTNTSIHEINPPSDSPLTGGPGTPKASKLTTGAIIGISAGAFVSVASMAVAIVYLCFRKRQKQARDSDSEKSSSSSPSSLPRSGSPLDHEVNHKATPPPIHIHEVDGNTSYPTEVGADATHERFELPAPLGPVELDGESCGSTQDSSYLSAYECARRKMERQQAEFAATQGAGASPPRVEKSETDISHMGHYRAPDTENQHFRASTSSETQGDSPPIYDRINPANVVYAGRLPDNVQPPGLAPPLFGRDGRVYRPEVSGPPPDMNTNSSLGSELTFDAFYRNLCSESSGSNTDLYGASTGSIGSHLVSPLQSAPSESGARIGGTNTVSPLDNSSPDALWSERAGYAQGGSSRENPVLDQLSSRNRLDGEDLIHVPQLAERRFSWEHERTRT</sequence>
<dbReference type="CDD" id="cd05471">
    <property type="entry name" value="pepsin_like"/>
    <property type="match status" value="1"/>
</dbReference>
<accession>K1WWI1</accession>
<evidence type="ECO:0000313" key="7">
    <source>
        <dbReference type="Proteomes" id="UP000006753"/>
    </source>
</evidence>
<dbReference type="PANTHER" id="PTHR47966">
    <property type="entry name" value="BETA-SITE APP-CLEAVING ENZYME, ISOFORM A-RELATED"/>
    <property type="match status" value="1"/>
</dbReference>
<dbReference type="KEGG" id="mbe:MBM_04292"/>
<keyword evidence="7" id="KW-1185">Reference proteome</keyword>
<dbReference type="GO" id="GO:0006508">
    <property type="term" value="P:proteolysis"/>
    <property type="evidence" value="ECO:0007669"/>
    <property type="project" value="UniProtKB-KW"/>
</dbReference>
<dbReference type="InterPro" id="IPR033121">
    <property type="entry name" value="PEPTIDASE_A1"/>
</dbReference>
<dbReference type="InterPro" id="IPR034164">
    <property type="entry name" value="Pepsin-like_dom"/>
</dbReference>
<dbReference type="EMBL" id="JH921436">
    <property type="protein sequence ID" value="EKD17431.1"/>
    <property type="molecule type" value="Genomic_DNA"/>
</dbReference>
<evidence type="ECO:0000256" key="2">
    <source>
        <dbReference type="SAM" id="MobiDB-lite"/>
    </source>
</evidence>
<feature type="compositionally biased region" description="Polar residues" evidence="2">
    <location>
        <begin position="611"/>
        <end position="622"/>
    </location>
</feature>
<dbReference type="RefSeq" id="XP_007292181.1">
    <property type="nucleotide sequence ID" value="XM_007292119.1"/>
</dbReference>
<feature type="transmembrane region" description="Helical" evidence="3">
    <location>
        <begin position="442"/>
        <end position="466"/>
    </location>
</feature>
<feature type="chain" id="PRO_5003853127" evidence="4">
    <location>
        <begin position="23"/>
        <end position="800"/>
    </location>
</feature>
<dbReference type="PRINTS" id="PR00792">
    <property type="entry name" value="PEPSIN"/>
</dbReference>
<gene>
    <name evidence="6" type="ORF">MBM_04292</name>
</gene>
<dbReference type="eggNOG" id="ENOG502RV5I">
    <property type="taxonomic scope" value="Eukaryota"/>
</dbReference>
<evidence type="ECO:0000256" key="3">
    <source>
        <dbReference type="SAM" id="Phobius"/>
    </source>
</evidence>
<dbReference type="HOGENOM" id="CLU_009988_1_0_1"/>
<keyword evidence="3" id="KW-0472">Membrane</keyword>
<feature type="signal peptide" evidence="4">
    <location>
        <begin position="1"/>
        <end position="22"/>
    </location>
</feature>
<keyword evidence="6" id="KW-0378">Hydrolase</keyword>
<dbReference type="OrthoDB" id="4074350at2759"/>
<feature type="region of interest" description="Disordered" evidence="2">
    <location>
        <begin position="607"/>
        <end position="627"/>
    </location>
</feature>
<feature type="domain" description="Peptidase A1" evidence="5">
    <location>
        <begin position="43"/>
        <end position="401"/>
    </location>
</feature>
<name>K1WWI1_MARBU</name>
<feature type="region of interest" description="Disordered" evidence="2">
    <location>
        <begin position="473"/>
        <end position="517"/>
    </location>
</feature>
<dbReference type="OMA" id="WIPSYSY"/>
<feature type="region of interest" description="Disordered" evidence="2">
    <location>
        <begin position="412"/>
        <end position="433"/>
    </location>
</feature>
<protein>
    <submittedName>
        <fullName evidence="6">Eukaryotic aspartyl protease</fullName>
    </submittedName>
</protein>
<proteinExistence type="inferred from homology"/>
<dbReference type="PANTHER" id="PTHR47966:SF51">
    <property type="entry name" value="BETA-SITE APP-CLEAVING ENZYME, ISOFORM A-RELATED"/>
    <property type="match status" value="1"/>
</dbReference>
<feature type="compositionally biased region" description="Polar residues" evidence="2">
    <location>
        <begin position="732"/>
        <end position="744"/>
    </location>
</feature>
<feature type="region of interest" description="Disordered" evidence="2">
    <location>
        <begin position="715"/>
        <end position="746"/>
    </location>
</feature>
<keyword evidence="3" id="KW-0812">Transmembrane</keyword>
<comment type="similarity">
    <text evidence="1">Belongs to the peptidase A1 family.</text>
</comment>
<dbReference type="Gene3D" id="2.40.70.10">
    <property type="entry name" value="Acid Proteases"/>
    <property type="match status" value="2"/>
</dbReference>
<dbReference type="AlphaFoldDB" id="K1WWI1"/>
<keyword evidence="4" id="KW-0732">Signal</keyword>
<keyword evidence="6" id="KW-0645">Protease</keyword>
<feature type="compositionally biased region" description="Low complexity" evidence="2">
    <location>
        <begin position="481"/>
        <end position="495"/>
    </location>
</feature>
<dbReference type="InterPro" id="IPR001461">
    <property type="entry name" value="Aspartic_peptidase_A1"/>
</dbReference>
<organism evidence="6 7">
    <name type="scientific">Marssonina brunnea f. sp. multigermtubi (strain MB_m1)</name>
    <name type="common">Marssonina leaf spot fungus</name>
    <dbReference type="NCBI Taxonomy" id="1072389"/>
    <lineage>
        <taxon>Eukaryota</taxon>
        <taxon>Fungi</taxon>
        <taxon>Dikarya</taxon>
        <taxon>Ascomycota</taxon>
        <taxon>Pezizomycotina</taxon>
        <taxon>Leotiomycetes</taxon>
        <taxon>Helotiales</taxon>
        <taxon>Drepanopezizaceae</taxon>
        <taxon>Drepanopeziza</taxon>
    </lineage>
</organism>
<dbReference type="SUPFAM" id="SSF50630">
    <property type="entry name" value="Acid proteases"/>
    <property type="match status" value="1"/>
</dbReference>
<keyword evidence="3" id="KW-1133">Transmembrane helix</keyword>
<dbReference type="InterPro" id="IPR021109">
    <property type="entry name" value="Peptidase_aspartic_dom_sf"/>
</dbReference>
<evidence type="ECO:0000256" key="1">
    <source>
        <dbReference type="ARBA" id="ARBA00007447"/>
    </source>
</evidence>
<dbReference type="GeneID" id="18760227"/>